<feature type="transmembrane region" description="Helical" evidence="1">
    <location>
        <begin position="51"/>
        <end position="75"/>
    </location>
</feature>
<keyword evidence="3" id="KW-1185">Reference proteome</keyword>
<keyword evidence="1" id="KW-1133">Transmembrane helix</keyword>
<sequence length="78" mass="8473">MGQAVLIIGLLFIVIGLSVTIYRIKNYKNRIGNPNIYTLPGVPPGTFSDKLFYIGTAVLFSLVGVFFVVESFLGFGGK</sequence>
<protein>
    <submittedName>
        <fullName evidence="2">Uncharacterized protein</fullName>
    </submittedName>
</protein>
<evidence type="ECO:0000313" key="3">
    <source>
        <dbReference type="Proteomes" id="UP000600171"/>
    </source>
</evidence>
<dbReference type="AlphaFoldDB" id="A0A917IZ67"/>
<dbReference type="EMBL" id="BMDC01000005">
    <property type="protein sequence ID" value="GGH67007.1"/>
    <property type="molecule type" value="Genomic_DNA"/>
</dbReference>
<dbReference type="Proteomes" id="UP000600171">
    <property type="component" value="Unassembled WGS sequence"/>
</dbReference>
<organism evidence="2 3">
    <name type="scientific">Rothia aerolata</name>
    <dbReference type="NCBI Taxonomy" id="1812262"/>
    <lineage>
        <taxon>Bacteria</taxon>
        <taxon>Bacillati</taxon>
        <taxon>Actinomycetota</taxon>
        <taxon>Actinomycetes</taxon>
        <taxon>Micrococcales</taxon>
        <taxon>Micrococcaceae</taxon>
        <taxon>Rothia</taxon>
    </lineage>
</organism>
<evidence type="ECO:0000256" key="1">
    <source>
        <dbReference type="SAM" id="Phobius"/>
    </source>
</evidence>
<keyword evidence="1" id="KW-0812">Transmembrane</keyword>
<reference evidence="2 3" key="1">
    <citation type="journal article" date="2014" name="Int. J. Syst. Evol. Microbiol.">
        <title>Complete genome sequence of Corynebacterium casei LMG S-19264T (=DSM 44701T), isolated from a smear-ripened cheese.</title>
        <authorList>
            <consortium name="US DOE Joint Genome Institute (JGI-PGF)"/>
            <person name="Walter F."/>
            <person name="Albersmeier A."/>
            <person name="Kalinowski J."/>
            <person name="Ruckert C."/>
        </authorList>
    </citation>
    <scope>NUCLEOTIDE SEQUENCE [LARGE SCALE GENOMIC DNA]</scope>
    <source>
        <strain evidence="2 3">CCM 8669</strain>
    </source>
</reference>
<gene>
    <name evidence="2" type="ORF">GCM10007359_21710</name>
</gene>
<feature type="transmembrane region" description="Helical" evidence="1">
    <location>
        <begin position="6"/>
        <end position="24"/>
    </location>
</feature>
<accession>A0A917IZ67</accession>
<proteinExistence type="predicted"/>
<comment type="caution">
    <text evidence="2">The sequence shown here is derived from an EMBL/GenBank/DDBJ whole genome shotgun (WGS) entry which is preliminary data.</text>
</comment>
<name>A0A917IZ67_9MICC</name>
<evidence type="ECO:0000313" key="2">
    <source>
        <dbReference type="EMBL" id="GGH67007.1"/>
    </source>
</evidence>
<keyword evidence="1" id="KW-0472">Membrane</keyword>